<feature type="compositionally biased region" description="Basic and acidic residues" evidence="7">
    <location>
        <begin position="91"/>
        <end position="110"/>
    </location>
</feature>
<evidence type="ECO:0000313" key="9">
    <source>
        <dbReference type="EMBL" id="EGC86725.1"/>
    </source>
</evidence>
<feature type="region of interest" description="Disordered" evidence="7">
    <location>
        <begin position="73"/>
        <end position="110"/>
    </location>
</feature>
<evidence type="ECO:0000256" key="4">
    <source>
        <dbReference type="ARBA" id="ARBA00023125"/>
    </source>
</evidence>
<keyword evidence="4 6" id="KW-0238">DNA-binding</keyword>
<organism evidence="9 10">
    <name type="scientific">Prevotella denticola CRIS 18C-A</name>
    <dbReference type="NCBI Taxonomy" id="944557"/>
    <lineage>
        <taxon>Bacteria</taxon>
        <taxon>Pseudomonadati</taxon>
        <taxon>Bacteroidota</taxon>
        <taxon>Bacteroidia</taxon>
        <taxon>Bacteroidales</taxon>
        <taxon>Prevotellaceae</taxon>
        <taxon>Prevotella</taxon>
    </lineage>
</organism>
<feature type="region of interest" description="Disordered" evidence="7">
    <location>
        <begin position="936"/>
        <end position="976"/>
    </location>
</feature>
<name>F0H637_9BACT</name>
<dbReference type="SMART" id="SM00434">
    <property type="entry name" value="TOP4c"/>
    <property type="match status" value="1"/>
</dbReference>
<sequence length="992" mass="112437">MGLSCMPAAVIDNVSGLVNQGQAGGVGLDTTRSVRRLGKVEFVGFLFFSYICSPLKCRVKREDVLPRDASLLMRPSGKNKKENNMDDETKDLDGRGPEEEVLEQDSHSDYKPADRFDASAVHHLSGMYKNWFLDYASYVILERAVPHIEDGLKPVQRRILHSMKRMDDGRYNKVANIVGHTMQFHPHGDASIGDALVQLGQKDLLIDTQGNWGNILTGDRAAAPRYIEARLSKFALETVFNPKTTEWQLSYDGRNKEPITLPVKFPLLLAQGAEGIAVGLSSKILPHNLNDICDAAVGCLRGEEFHLYPDFPTGGSIDVSKYNDGQRGGVLKVRARVEKLDSKTLVIREVPFTKTASSLQESITKAVEKGKLKIRKVEDMTASEVEIQLHLTPGTSSDKTIDALYAFTDCEINISPNCCVIEDNKPRFLTVSDVLRNSVEHTKALLKMELEIRKHELEEQLFYNSLERIFIEDRIYKERKFETARSLDEVVAFVDSKLEPYKKTFVREVTRDDILRLLEIRMQRILKFNKDKADELIQKIKAEIAEIDKDLGEMVRVTIEWFTHLKEKYGKDHLRRTEIKNFDTIVAAKVVDANEKLYIDRQAGFIGTGLKKAEFVQNCSDLDDVIIFYRDGKYKVIRIADKVFVGKGVLHVQVFKKNDKRTIYNVVYRDGKTGPYYIKRFNVTSITRDKEYDVTLGTPGSRICYFTANPNGEAELIKITLDPNPDRKKQNIFMERDFAGILIKGRAAKGNLLTKESIHRISLKSHGHSTLGGRKVWFDPDVKRLNYEEHGLFLGEFSDQDSILVVLKNGEFYITNIDSSNHYEDNILRIEKFVADKAWTAVIFDADNQGYPYLKRFHMEASKRHQNFVGDNPDSRMVLLTDAAFPRIQVTYGGADAARGTEEFDAEQFVGVKGFKAKGKRLTTWTVDKIEELEPLRFPEEDGKDDGNRKDGEEDAPAAAKQAAENLDPDAGKTQQQVIDEITGQLNLFTDE</sequence>
<proteinExistence type="inferred from homology"/>
<gene>
    <name evidence="9" type="ORF">HMPREF9303_0367</name>
</gene>
<dbReference type="InterPro" id="IPR013758">
    <property type="entry name" value="Topo_IIA_A/C_ab"/>
</dbReference>
<accession>F0H637</accession>
<evidence type="ECO:0000256" key="2">
    <source>
        <dbReference type="ARBA" id="ARBA00008263"/>
    </source>
</evidence>
<dbReference type="GO" id="GO:0005737">
    <property type="term" value="C:cytoplasm"/>
    <property type="evidence" value="ECO:0007669"/>
    <property type="project" value="TreeGrafter"/>
</dbReference>
<dbReference type="InterPro" id="IPR013757">
    <property type="entry name" value="Topo_IIA_A_a_sf"/>
</dbReference>
<dbReference type="Proteomes" id="UP000003155">
    <property type="component" value="Unassembled WGS sequence"/>
</dbReference>
<dbReference type="AlphaFoldDB" id="F0H637"/>
<feature type="active site" description="O-(5'-phospho-DNA)-tyrosine intermediate" evidence="6">
    <location>
        <position position="226"/>
    </location>
</feature>
<feature type="domain" description="Topo IIA-type catalytic" evidence="8">
    <location>
        <begin position="145"/>
        <end position="559"/>
    </location>
</feature>
<feature type="compositionally biased region" description="Basic and acidic residues" evidence="7">
    <location>
        <begin position="936"/>
        <end position="952"/>
    </location>
</feature>
<evidence type="ECO:0000256" key="3">
    <source>
        <dbReference type="ARBA" id="ARBA00023029"/>
    </source>
</evidence>
<dbReference type="SUPFAM" id="SSF56719">
    <property type="entry name" value="Type II DNA topoisomerase"/>
    <property type="match status" value="1"/>
</dbReference>
<dbReference type="PANTHER" id="PTHR43493">
    <property type="entry name" value="DNA GYRASE/TOPOISOMERASE SUBUNIT A"/>
    <property type="match status" value="1"/>
</dbReference>
<dbReference type="InterPro" id="IPR013760">
    <property type="entry name" value="Topo_IIA-like_dom_sf"/>
</dbReference>
<dbReference type="EMBL" id="AEXO01000054">
    <property type="protein sequence ID" value="EGC86725.1"/>
    <property type="molecule type" value="Genomic_DNA"/>
</dbReference>
<comment type="caution">
    <text evidence="9">The sequence shown here is derived from an EMBL/GenBank/DDBJ whole genome shotgun (WGS) entry which is preliminary data.</text>
</comment>
<evidence type="ECO:0000256" key="1">
    <source>
        <dbReference type="ARBA" id="ARBA00000185"/>
    </source>
</evidence>
<dbReference type="GO" id="GO:0003918">
    <property type="term" value="F:DNA topoisomerase type II (double strand cut, ATP-hydrolyzing) activity"/>
    <property type="evidence" value="ECO:0007669"/>
    <property type="project" value="UniProtKB-EC"/>
</dbReference>
<evidence type="ECO:0000259" key="8">
    <source>
        <dbReference type="PROSITE" id="PS52040"/>
    </source>
</evidence>
<dbReference type="Gene3D" id="3.90.199.10">
    <property type="entry name" value="Topoisomerase II, domain 5"/>
    <property type="match status" value="1"/>
</dbReference>
<dbReference type="GO" id="GO:0003677">
    <property type="term" value="F:DNA binding"/>
    <property type="evidence" value="ECO:0007669"/>
    <property type="project" value="UniProtKB-UniRule"/>
</dbReference>
<comment type="catalytic activity">
    <reaction evidence="1 6">
        <text>ATP-dependent breakage, passage and rejoining of double-stranded DNA.</text>
        <dbReference type="EC" id="5.6.2.2"/>
    </reaction>
</comment>
<dbReference type="InterPro" id="IPR002205">
    <property type="entry name" value="Topo_IIA_dom_A"/>
</dbReference>
<protein>
    <submittedName>
        <fullName evidence="9">DNA gyrase/topoisomerase IV, A subunit</fullName>
    </submittedName>
</protein>
<keyword evidence="5 6" id="KW-0413">Isomerase</keyword>
<dbReference type="Pfam" id="PF00521">
    <property type="entry name" value="DNA_topoisoIV"/>
    <property type="match status" value="1"/>
</dbReference>
<dbReference type="PANTHER" id="PTHR43493:SF5">
    <property type="entry name" value="DNA GYRASE SUBUNIT A, CHLOROPLASTIC_MITOCHONDRIAL"/>
    <property type="match status" value="1"/>
</dbReference>
<reference evidence="9 10" key="1">
    <citation type="submission" date="2011-02" db="EMBL/GenBank/DDBJ databases">
        <authorList>
            <person name="Durkin A.S."/>
            <person name="Madupu R."/>
            <person name="Torralba M."/>
            <person name="Gillis M."/>
            <person name="Methe B."/>
            <person name="Sutton G."/>
            <person name="Nelson K.E."/>
        </authorList>
    </citation>
    <scope>NUCLEOTIDE SEQUENCE [LARGE SCALE GENOMIC DNA]</scope>
    <source>
        <strain evidence="9 10">CRIS 18C-A</strain>
    </source>
</reference>
<evidence type="ECO:0000256" key="5">
    <source>
        <dbReference type="ARBA" id="ARBA00023235"/>
    </source>
</evidence>
<dbReference type="GO" id="GO:0009330">
    <property type="term" value="C:DNA topoisomerase type II (double strand cut, ATP-hydrolyzing) complex"/>
    <property type="evidence" value="ECO:0007669"/>
    <property type="project" value="TreeGrafter"/>
</dbReference>
<dbReference type="InterPro" id="IPR050220">
    <property type="entry name" value="Type_II_DNA_Topoisomerases"/>
</dbReference>
<evidence type="ECO:0000256" key="7">
    <source>
        <dbReference type="SAM" id="MobiDB-lite"/>
    </source>
</evidence>
<dbReference type="NCBIfam" id="NF007209">
    <property type="entry name" value="PRK09631.1"/>
    <property type="match status" value="1"/>
</dbReference>
<evidence type="ECO:0000256" key="6">
    <source>
        <dbReference type="PROSITE-ProRule" id="PRU01384"/>
    </source>
</evidence>
<evidence type="ECO:0000313" key="10">
    <source>
        <dbReference type="Proteomes" id="UP000003155"/>
    </source>
</evidence>
<keyword evidence="3 6" id="KW-0799">Topoisomerase</keyword>
<dbReference type="Gene3D" id="3.30.1360.40">
    <property type="match status" value="1"/>
</dbReference>
<comment type="similarity">
    <text evidence="2">Belongs to the type II topoisomerase GyrA/ParC subunit family.</text>
</comment>
<dbReference type="PROSITE" id="PS52040">
    <property type="entry name" value="TOPO_IIA"/>
    <property type="match status" value="1"/>
</dbReference>
<dbReference type="NCBIfam" id="NF009397">
    <property type="entry name" value="PRK12758.1"/>
    <property type="match status" value="1"/>
</dbReference>
<dbReference type="GO" id="GO:0005524">
    <property type="term" value="F:ATP binding"/>
    <property type="evidence" value="ECO:0007669"/>
    <property type="project" value="InterPro"/>
</dbReference>
<dbReference type="GO" id="GO:0006265">
    <property type="term" value="P:DNA topological change"/>
    <property type="evidence" value="ECO:0007669"/>
    <property type="project" value="UniProtKB-UniRule"/>
</dbReference>
<keyword evidence="10" id="KW-1185">Reference proteome</keyword>
<dbReference type="Gene3D" id="1.10.268.10">
    <property type="entry name" value="Topoisomerase, domain 3"/>
    <property type="match status" value="1"/>
</dbReference>